<dbReference type="OrthoDB" id="3940099at2759"/>
<feature type="compositionally biased region" description="Polar residues" evidence="1">
    <location>
        <begin position="787"/>
        <end position="806"/>
    </location>
</feature>
<name>K2S6K1_MACPH</name>
<feature type="compositionally biased region" description="Low complexity" evidence="1">
    <location>
        <begin position="77"/>
        <end position="93"/>
    </location>
</feature>
<feature type="region of interest" description="Disordered" evidence="1">
    <location>
        <begin position="530"/>
        <end position="583"/>
    </location>
</feature>
<feature type="compositionally biased region" description="Low complexity" evidence="1">
    <location>
        <begin position="398"/>
        <end position="436"/>
    </location>
</feature>
<gene>
    <name evidence="2" type="ORF">MPH_10432</name>
</gene>
<dbReference type="VEuPathDB" id="FungiDB:MPH_10432"/>
<dbReference type="HOGENOM" id="CLU_330085_0_0_1"/>
<dbReference type="eggNOG" id="ENOG502T12E">
    <property type="taxonomic scope" value="Eukaryota"/>
</dbReference>
<feature type="compositionally biased region" description="Low complexity" evidence="1">
    <location>
        <begin position="55"/>
        <end position="67"/>
    </location>
</feature>
<feature type="compositionally biased region" description="Acidic residues" evidence="1">
    <location>
        <begin position="727"/>
        <end position="744"/>
    </location>
</feature>
<feature type="region of interest" description="Disordered" evidence="1">
    <location>
        <begin position="708"/>
        <end position="806"/>
    </location>
</feature>
<feature type="compositionally biased region" description="Basic residues" evidence="1">
    <location>
        <begin position="128"/>
        <end position="140"/>
    </location>
</feature>
<dbReference type="AlphaFoldDB" id="K2S6K1"/>
<feature type="compositionally biased region" description="Acidic residues" evidence="1">
    <location>
        <begin position="295"/>
        <end position="308"/>
    </location>
</feature>
<dbReference type="Proteomes" id="UP000007129">
    <property type="component" value="Unassembled WGS sequence"/>
</dbReference>
<feature type="compositionally biased region" description="Polar residues" evidence="1">
    <location>
        <begin position="44"/>
        <end position="54"/>
    </location>
</feature>
<reference evidence="2 3" key="1">
    <citation type="journal article" date="2012" name="BMC Genomics">
        <title>Tools to kill: Genome of one of the most destructive plant pathogenic fungi Macrophomina phaseolina.</title>
        <authorList>
            <person name="Islam M.S."/>
            <person name="Haque M.S."/>
            <person name="Islam M.M."/>
            <person name="Emdad E.M."/>
            <person name="Halim A."/>
            <person name="Hossen Q.M.M."/>
            <person name="Hossain M.Z."/>
            <person name="Ahmed B."/>
            <person name="Rahim S."/>
            <person name="Rahman M.S."/>
            <person name="Alam M.M."/>
            <person name="Hou S."/>
            <person name="Wan X."/>
            <person name="Saito J.A."/>
            <person name="Alam M."/>
        </authorList>
    </citation>
    <scope>NUCLEOTIDE SEQUENCE [LARGE SCALE GENOMIC DNA]</scope>
    <source>
        <strain evidence="2 3">MS6</strain>
    </source>
</reference>
<feature type="compositionally biased region" description="Basic and acidic residues" evidence="1">
    <location>
        <begin position="447"/>
        <end position="460"/>
    </location>
</feature>
<evidence type="ECO:0000313" key="2">
    <source>
        <dbReference type="EMBL" id="EKG12475.1"/>
    </source>
</evidence>
<feature type="compositionally biased region" description="Polar residues" evidence="1">
    <location>
        <begin position="94"/>
        <end position="112"/>
    </location>
</feature>
<dbReference type="EMBL" id="AHHD01000450">
    <property type="protein sequence ID" value="EKG12475.1"/>
    <property type="molecule type" value="Genomic_DNA"/>
</dbReference>
<feature type="region of interest" description="Disordered" evidence="1">
    <location>
        <begin position="203"/>
        <end position="361"/>
    </location>
</feature>
<feature type="region of interest" description="Disordered" evidence="1">
    <location>
        <begin position="398"/>
        <end position="462"/>
    </location>
</feature>
<evidence type="ECO:0000256" key="1">
    <source>
        <dbReference type="SAM" id="MobiDB-lite"/>
    </source>
</evidence>
<feature type="compositionally biased region" description="Acidic residues" evidence="1">
    <location>
        <begin position="255"/>
        <end position="287"/>
    </location>
</feature>
<feature type="compositionally biased region" description="Acidic residues" evidence="1">
    <location>
        <begin position="552"/>
        <end position="562"/>
    </location>
</feature>
<organism evidence="2 3">
    <name type="scientific">Macrophomina phaseolina (strain MS6)</name>
    <name type="common">Charcoal rot fungus</name>
    <dbReference type="NCBI Taxonomy" id="1126212"/>
    <lineage>
        <taxon>Eukaryota</taxon>
        <taxon>Fungi</taxon>
        <taxon>Dikarya</taxon>
        <taxon>Ascomycota</taxon>
        <taxon>Pezizomycotina</taxon>
        <taxon>Dothideomycetes</taxon>
        <taxon>Dothideomycetes incertae sedis</taxon>
        <taxon>Botryosphaeriales</taxon>
        <taxon>Botryosphaeriaceae</taxon>
        <taxon>Macrophomina</taxon>
    </lineage>
</organism>
<proteinExistence type="predicted"/>
<feature type="region of interest" description="Disordered" evidence="1">
    <location>
        <begin position="606"/>
        <end position="640"/>
    </location>
</feature>
<dbReference type="InParanoid" id="K2S6K1"/>
<feature type="compositionally biased region" description="Low complexity" evidence="1">
    <location>
        <begin position="1"/>
        <end position="16"/>
    </location>
</feature>
<comment type="caution">
    <text evidence="2">The sequence shown here is derived from an EMBL/GenBank/DDBJ whole genome shotgun (WGS) entry which is preliminary data.</text>
</comment>
<feature type="compositionally biased region" description="Acidic residues" evidence="1">
    <location>
        <begin position="319"/>
        <end position="342"/>
    </location>
</feature>
<evidence type="ECO:0000313" key="3">
    <source>
        <dbReference type="Proteomes" id="UP000007129"/>
    </source>
</evidence>
<protein>
    <submittedName>
        <fullName evidence="2">Uncharacterized protein</fullName>
    </submittedName>
</protein>
<accession>K2S6K1</accession>
<sequence>MARATRNNTNNKAAAAVSSPPAGRTRARLKEKESAAVPSSSSSQPAENTVAITNTAPVTRAAATKKTPAPPKKAPTTKKANNTKKAPARTAKASNKNNTASEDSSDNATKQPVNKRTKRQPAVDRNAKNKVTKPNARKAPSKVTSTSKKAIQQHVEQEVAATPARAARGRHTRGASKAGTASPLAPVIQNVDAIIRKPKLKKSLKNATPLSIMTSQEEHDEDDSREENWFPNLEQHPRIYRDAGASMEEISTREEADDDVVDLDTATSDDGEDAMVEDDAMVDDVDMAADHAENDDADMVAEPTENDPAEMAIEHAENDGSETEADTTDDEQKEDEGNDDEHQDPQTPAQASQVMEAPTTAHTFVALTRRPHTPPPIVLSPAEQLAIVASPILQSPLSPAIASPSSAAQERRNLNNARASNGRSSSSRVSTSTADSPFTRNRNKPITPREKNADRRHSESEIQQSIAELEEEELLSVKRTIADIVRKRKGGEAAQAPGQKRRRLSPAIIPARLPGAPSGSYGQVDLYFNNDDEEPVDTPVENAPKRRKIAAESEDDDTDSEYDFAAPNWENHTPPSSLKRPRNSARMAAIREGFEDPMVINHETRVMHQENSFSRSPLRDSPNMANKKSPKTNKPSSSTIYSGSLMAMPGDAGYKPENVFKKSEHQILFAEELAKMSKEELKKRAEEIVAKQKSGIYTTPEEDQLVDKAQRKFGHIAGSGSFSSPEYDSDDEDSILSDDPEEATSPERAAPQGTSPTEPAKPASESTNIQPPPAPTPAHAQLPANNVPLTESAVSKTPSHNQNTSSFQNAALARQRELAEKHKPKMGSRLQYVSEISSSPVSAKSPDGNKSSMSESLITQGIENDVFAAYDALVEAESFEFMLTSEEMFMVENESPEEKKAREVKAFALFDSMVARGF</sequence>
<feature type="region of interest" description="Disordered" evidence="1">
    <location>
        <begin position="1"/>
        <end position="184"/>
    </location>
</feature>
<feature type="compositionally biased region" description="Polar residues" evidence="1">
    <location>
        <begin position="205"/>
        <end position="215"/>
    </location>
</feature>